<sequence length="232" mass="24229">MEVGKMVTRDILPRARALAPQAASGFFRTVVSTAMEGKSRFLGARAYAERELAKANGDAAVAIGTVIEQHTAMAGGQGFLTSLGGLLLLPISMPANLTGLAVLQVRMVGAIAHLRGYDVDDSRVRTAVTAVLLGEDTVDDMVKKGKLPSTPFAIATAPVHDPELDKKLATEISAALGLKVGGKRLGLVAARRIPLLGGGVGAVVDGVETYRVGKYAEKALPRRHKALPADQT</sequence>
<dbReference type="Pfam" id="PF12787">
    <property type="entry name" value="EcsC"/>
    <property type="match status" value="1"/>
</dbReference>
<evidence type="ECO:0000313" key="1">
    <source>
        <dbReference type="EMBL" id="MFC3766892.1"/>
    </source>
</evidence>
<dbReference type="InterPro" id="IPR024787">
    <property type="entry name" value="EcsC"/>
</dbReference>
<evidence type="ECO:0000313" key="2">
    <source>
        <dbReference type="Proteomes" id="UP001595699"/>
    </source>
</evidence>
<dbReference type="Proteomes" id="UP001595699">
    <property type="component" value="Unassembled WGS sequence"/>
</dbReference>
<comment type="caution">
    <text evidence="1">The sequence shown here is derived from an EMBL/GenBank/DDBJ whole genome shotgun (WGS) entry which is preliminary data.</text>
</comment>
<keyword evidence="2" id="KW-1185">Reference proteome</keyword>
<dbReference type="RefSeq" id="WP_239553734.1">
    <property type="nucleotide sequence ID" value="NZ_JAFBCM010000001.1"/>
</dbReference>
<reference evidence="2" key="1">
    <citation type="journal article" date="2019" name="Int. J. Syst. Evol. Microbiol.">
        <title>The Global Catalogue of Microorganisms (GCM) 10K type strain sequencing project: providing services to taxonomists for standard genome sequencing and annotation.</title>
        <authorList>
            <consortium name="The Broad Institute Genomics Platform"/>
            <consortium name="The Broad Institute Genome Sequencing Center for Infectious Disease"/>
            <person name="Wu L."/>
            <person name="Ma J."/>
        </authorList>
    </citation>
    <scope>NUCLEOTIDE SEQUENCE [LARGE SCALE GENOMIC DNA]</scope>
    <source>
        <strain evidence="2">CGMCC 4.7241</strain>
    </source>
</reference>
<name>A0ABV7YPB5_9ACTN</name>
<dbReference type="EMBL" id="JBHRZH010000062">
    <property type="protein sequence ID" value="MFC3766892.1"/>
    <property type="molecule type" value="Genomic_DNA"/>
</dbReference>
<proteinExistence type="predicted"/>
<protein>
    <submittedName>
        <fullName evidence="1">EcsC family protein</fullName>
    </submittedName>
</protein>
<gene>
    <name evidence="1" type="ORF">ACFOUW_39115</name>
</gene>
<organism evidence="1 2">
    <name type="scientific">Tenggerimyces flavus</name>
    <dbReference type="NCBI Taxonomy" id="1708749"/>
    <lineage>
        <taxon>Bacteria</taxon>
        <taxon>Bacillati</taxon>
        <taxon>Actinomycetota</taxon>
        <taxon>Actinomycetes</taxon>
        <taxon>Propionibacteriales</taxon>
        <taxon>Nocardioidaceae</taxon>
        <taxon>Tenggerimyces</taxon>
    </lineage>
</organism>
<accession>A0ABV7YPB5</accession>